<gene>
    <name evidence="3" type="ORF">F8566_01595</name>
</gene>
<reference evidence="3 4" key="1">
    <citation type="submission" date="2019-09" db="EMBL/GenBank/DDBJ databases">
        <title>Actinomadura physcomitrii sp. nov., a novel actinomycete isolated from moss [Physcomitrium sphaericum (Ludw) Fuernr].</title>
        <authorList>
            <person name="Zhuang X."/>
            <person name="Liu C."/>
        </authorList>
    </citation>
    <scope>NUCLEOTIDE SEQUENCE [LARGE SCALE GENOMIC DNA]</scope>
    <source>
        <strain evidence="3 4">HMC1</strain>
    </source>
</reference>
<keyword evidence="4" id="KW-1185">Reference proteome</keyword>
<evidence type="ECO:0000313" key="3">
    <source>
        <dbReference type="EMBL" id="KAB2352407.1"/>
    </source>
</evidence>
<sequence length="161" mass="17920">MSTDRTYDVVAVREFAVPIEEVWRAWSDPGHVQQWWGPTGFTGIRADLDFQVGGTSLVGMRAPAEFGGQDLYNTWTYHRIERPKLIEFDLRFTDGEGATIDSPPGVPSAVRHVVTFAAVHDALTSMTITEYGYAGEHARDLSKAGLDQCLDKMETLLLKTD</sequence>
<comment type="similarity">
    <text evidence="1">Belongs to the AHA1 family.</text>
</comment>
<dbReference type="EMBL" id="WBMT01000001">
    <property type="protein sequence ID" value="KAB2352407.1"/>
    <property type="molecule type" value="Genomic_DNA"/>
</dbReference>
<dbReference type="Proteomes" id="UP000468735">
    <property type="component" value="Unassembled WGS sequence"/>
</dbReference>
<dbReference type="RefSeq" id="WP_151557188.1">
    <property type="nucleotide sequence ID" value="NZ_WBMT01000001.1"/>
</dbReference>
<evidence type="ECO:0000256" key="1">
    <source>
        <dbReference type="ARBA" id="ARBA00006817"/>
    </source>
</evidence>
<evidence type="ECO:0000259" key="2">
    <source>
        <dbReference type="Pfam" id="PF08327"/>
    </source>
</evidence>
<dbReference type="Gene3D" id="3.30.530.20">
    <property type="match status" value="1"/>
</dbReference>
<dbReference type="InterPro" id="IPR013538">
    <property type="entry name" value="ASHA1/2-like_C"/>
</dbReference>
<dbReference type="Pfam" id="PF08327">
    <property type="entry name" value="AHSA1"/>
    <property type="match status" value="1"/>
</dbReference>
<dbReference type="CDD" id="cd07814">
    <property type="entry name" value="SRPBCC_CalC_Aha1-like"/>
    <property type="match status" value="1"/>
</dbReference>
<accession>A0A6H9YUX1</accession>
<dbReference type="SUPFAM" id="SSF55961">
    <property type="entry name" value="Bet v1-like"/>
    <property type="match status" value="1"/>
</dbReference>
<dbReference type="AlphaFoldDB" id="A0A6H9YUX1"/>
<dbReference type="InterPro" id="IPR023393">
    <property type="entry name" value="START-like_dom_sf"/>
</dbReference>
<feature type="domain" description="Activator of Hsp90 ATPase homologue 1/2-like C-terminal" evidence="2">
    <location>
        <begin position="17"/>
        <end position="157"/>
    </location>
</feature>
<protein>
    <submittedName>
        <fullName evidence="3">SRPBCC domain-containing protein</fullName>
    </submittedName>
</protein>
<organism evidence="3 4">
    <name type="scientific">Actinomadura rudentiformis</name>
    <dbReference type="NCBI Taxonomy" id="359158"/>
    <lineage>
        <taxon>Bacteria</taxon>
        <taxon>Bacillati</taxon>
        <taxon>Actinomycetota</taxon>
        <taxon>Actinomycetes</taxon>
        <taxon>Streptosporangiales</taxon>
        <taxon>Thermomonosporaceae</taxon>
        <taxon>Actinomadura</taxon>
    </lineage>
</organism>
<dbReference type="OrthoDB" id="3365660at2"/>
<proteinExistence type="inferred from homology"/>
<evidence type="ECO:0000313" key="4">
    <source>
        <dbReference type="Proteomes" id="UP000468735"/>
    </source>
</evidence>
<comment type="caution">
    <text evidence="3">The sequence shown here is derived from an EMBL/GenBank/DDBJ whole genome shotgun (WGS) entry which is preliminary data.</text>
</comment>
<name>A0A6H9YUX1_9ACTN</name>